<dbReference type="AlphaFoldDB" id="A0A9N9AF32"/>
<reference evidence="5" key="1">
    <citation type="submission" date="2021-06" db="EMBL/GenBank/DDBJ databases">
        <authorList>
            <person name="Kallberg Y."/>
            <person name="Tangrot J."/>
            <person name="Rosling A."/>
        </authorList>
    </citation>
    <scope>NUCLEOTIDE SEQUENCE</scope>
    <source>
        <strain evidence="5">FL130A</strain>
    </source>
</reference>
<sequence length="168" mass="18924">MFPTVMGEVQRAVNEMHRLADTMNGMTGTYSPCGQSANRRLGDGRGNADDQVAWLPYVDGKKQTITWLFFLYNLEDQYVVQAELPGVRKEEVNLELRDNSELVISGKTQASSDFDRSVMTVRERSFGNFRREFVLPGQLQTGKVEARMENGVLEVRVNNADTIDVVDA</sequence>
<evidence type="ECO:0000256" key="2">
    <source>
        <dbReference type="PROSITE-ProRule" id="PRU00285"/>
    </source>
</evidence>
<evidence type="ECO:0000313" key="6">
    <source>
        <dbReference type="Proteomes" id="UP000789508"/>
    </source>
</evidence>
<proteinExistence type="inferred from homology"/>
<dbReference type="OrthoDB" id="1431247at2759"/>
<gene>
    <name evidence="5" type="ORF">ALEPTO_LOCUS4711</name>
</gene>
<dbReference type="SUPFAM" id="SSF49764">
    <property type="entry name" value="HSP20-like chaperones"/>
    <property type="match status" value="1"/>
</dbReference>
<dbReference type="InterPro" id="IPR031107">
    <property type="entry name" value="Small_HSP"/>
</dbReference>
<dbReference type="PANTHER" id="PTHR11527">
    <property type="entry name" value="HEAT-SHOCK PROTEIN 20 FAMILY MEMBER"/>
    <property type="match status" value="1"/>
</dbReference>
<evidence type="ECO:0000313" key="5">
    <source>
        <dbReference type="EMBL" id="CAG8526129.1"/>
    </source>
</evidence>
<dbReference type="Pfam" id="PF00011">
    <property type="entry name" value="HSP20"/>
    <property type="match status" value="1"/>
</dbReference>
<name>A0A9N9AF32_9GLOM</name>
<dbReference type="InterPro" id="IPR002068">
    <property type="entry name" value="A-crystallin/Hsp20_dom"/>
</dbReference>
<organism evidence="5 6">
    <name type="scientific">Ambispora leptoticha</name>
    <dbReference type="NCBI Taxonomy" id="144679"/>
    <lineage>
        <taxon>Eukaryota</taxon>
        <taxon>Fungi</taxon>
        <taxon>Fungi incertae sedis</taxon>
        <taxon>Mucoromycota</taxon>
        <taxon>Glomeromycotina</taxon>
        <taxon>Glomeromycetes</taxon>
        <taxon>Archaeosporales</taxon>
        <taxon>Ambisporaceae</taxon>
        <taxon>Ambispora</taxon>
    </lineage>
</organism>
<evidence type="ECO:0000256" key="1">
    <source>
        <dbReference type="ARBA" id="ARBA00023016"/>
    </source>
</evidence>
<comment type="similarity">
    <text evidence="2 3">Belongs to the small heat shock protein (HSP20) family.</text>
</comment>
<dbReference type="Proteomes" id="UP000789508">
    <property type="component" value="Unassembled WGS sequence"/>
</dbReference>
<evidence type="ECO:0000256" key="3">
    <source>
        <dbReference type="RuleBase" id="RU003616"/>
    </source>
</evidence>
<protein>
    <submittedName>
        <fullName evidence="5">11850_t:CDS:1</fullName>
    </submittedName>
</protein>
<feature type="domain" description="SHSP" evidence="4">
    <location>
        <begin position="59"/>
        <end position="168"/>
    </location>
</feature>
<comment type="caution">
    <text evidence="5">The sequence shown here is derived from an EMBL/GenBank/DDBJ whole genome shotgun (WGS) entry which is preliminary data.</text>
</comment>
<evidence type="ECO:0000259" key="4">
    <source>
        <dbReference type="PROSITE" id="PS01031"/>
    </source>
</evidence>
<dbReference type="EMBL" id="CAJVPS010001142">
    <property type="protein sequence ID" value="CAG8526129.1"/>
    <property type="molecule type" value="Genomic_DNA"/>
</dbReference>
<accession>A0A9N9AF32</accession>
<dbReference type="Gene3D" id="2.60.40.790">
    <property type="match status" value="1"/>
</dbReference>
<keyword evidence="1" id="KW-0346">Stress response</keyword>
<dbReference type="PROSITE" id="PS01031">
    <property type="entry name" value="SHSP"/>
    <property type="match status" value="1"/>
</dbReference>
<dbReference type="InterPro" id="IPR008978">
    <property type="entry name" value="HSP20-like_chaperone"/>
</dbReference>
<keyword evidence="6" id="KW-1185">Reference proteome</keyword>
<dbReference type="CDD" id="cd06464">
    <property type="entry name" value="ACD_sHsps-like"/>
    <property type="match status" value="1"/>
</dbReference>